<evidence type="ECO:0000256" key="4">
    <source>
        <dbReference type="ARBA" id="ARBA00048740"/>
    </source>
</evidence>
<dbReference type="InterPro" id="IPR029063">
    <property type="entry name" value="SAM-dependent_MTases_sf"/>
</dbReference>
<sequence length="297" mass="32618">MAPRPIPVESGGIMTLGFEAPALLAVDGKFVAEFDYVPTEDEECEEPSIDRSMSPLDSSRYWQQRYTIFPLYGDGIYMTEDAWYGVTPEPVAIHLVYDLVGFIGVDTRNVIDMFAGVGGNAISLAMATEEDGYTPRFDKVIAIEVDAATLACAQNNAAIYGVADKITWVLGDSFKFIELLTKSPEQLEDRLRVDVATTAIFASPPWGGPGYRTDEIFDLTTMEPYNLAALHDAYKIMDHALYLPRTSDLRQLAKLVPDGAKIEVVQYCVEGASKAMVAYIPAIDKAQAVETSDQPMS</sequence>
<dbReference type="Proteomes" id="UP001148614">
    <property type="component" value="Unassembled WGS sequence"/>
</dbReference>
<dbReference type="Pfam" id="PF09445">
    <property type="entry name" value="Methyltransf_15"/>
    <property type="match status" value="1"/>
</dbReference>
<dbReference type="CDD" id="cd02440">
    <property type="entry name" value="AdoMet_MTases"/>
    <property type="match status" value="1"/>
</dbReference>
<evidence type="ECO:0000256" key="1">
    <source>
        <dbReference type="ARBA" id="ARBA00018517"/>
    </source>
</evidence>
<evidence type="ECO:0000256" key="3">
    <source>
        <dbReference type="ARBA" id="ARBA00047418"/>
    </source>
</evidence>
<comment type="catalytic activity">
    <reaction evidence="5">
        <text>a 5'-end (N(2),N(7)-dimethyl 5'-triphosphoguanosine)-ribonucleoside in snRNA + S-adenosyl-L-methionine = a 5'-end (N(2),N(2),N(7)-trimethyl 5'-triphosphoguanosine)-ribonucleoside in snRNA + S-adenosyl-L-homocysteine + H(+)</text>
        <dbReference type="Rhea" id="RHEA:78479"/>
        <dbReference type="Rhea" id="RHEA-COMP:19087"/>
        <dbReference type="Rhea" id="RHEA-COMP:19089"/>
        <dbReference type="ChEBI" id="CHEBI:15378"/>
        <dbReference type="ChEBI" id="CHEBI:57856"/>
        <dbReference type="ChEBI" id="CHEBI:59789"/>
        <dbReference type="ChEBI" id="CHEBI:167623"/>
        <dbReference type="ChEBI" id="CHEBI:172880"/>
    </reaction>
    <physiologicalReaction direction="left-to-right" evidence="5">
        <dbReference type="Rhea" id="RHEA:78480"/>
    </physiologicalReaction>
</comment>
<evidence type="ECO:0000313" key="9">
    <source>
        <dbReference type="Proteomes" id="UP001148614"/>
    </source>
</evidence>
<evidence type="ECO:0000256" key="5">
    <source>
        <dbReference type="ARBA" id="ARBA00048763"/>
    </source>
</evidence>
<dbReference type="PANTHER" id="PTHR14741">
    <property type="entry name" value="S-ADENOSYLMETHIONINE-DEPENDENT METHYLTRANSFERASE RELATED"/>
    <property type="match status" value="1"/>
</dbReference>
<name>A0A9W8N7E5_9PEZI</name>
<evidence type="ECO:0000256" key="2">
    <source>
        <dbReference type="ARBA" id="ARBA00025783"/>
    </source>
</evidence>
<protein>
    <recommendedName>
        <fullName evidence="1">Trimethylguanosine synthase</fullName>
    </recommendedName>
    <alternativeName>
        <fullName evidence="7">Cap-specific guanine-N(2) methyltransferase</fullName>
    </alternativeName>
</protein>
<accession>A0A9W8N7E5</accession>
<evidence type="ECO:0000256" key="6">
    <source>
        <dbReference type="ARBA" id="ARBA00049075"/>
    </source>
</evidence>
<evidence type="ECO:0000313" key="8">
    <source>
        <dbReference type="EMBL" id="KAJ3561571.1"/>
    </source>
</evidence>
<dbReference type="Gene3D" id="3.40.50.150">
    <property type="entry name" value="Vaccinia Virus protein VP39"/>
    <property type="match status" value="1"/>
</dbReference>
<dbReference type="GO" id="GO:0071164">
    <property type="term" value="F:RNA cap trimethylguanosine synthase activity"/>
    <property type="evidence" value="ECO:0007669"/>
    <property type="project" value="TreeGrafter"/>
</dbReference>
<organism evidence="8 9">
    <name type="scientific">Xylaria arbuscula</name>
    <dbReference type="NCBI Taxonomy" id="114810"/>
    <lineage>
        <taxon>Eukaryota</taxon>
        <taxon>Fungi</taxon>
        <taxon>Dikarya</taxon>
        <taxon>Ascomycota</taxon>
        <taxon>Pezizomycotina</taxon>
        <taxon>Sordariomycetes</taxon>
        <taxon>Xylariomycetidae</taxon>
        <taxon>Xylariales</taxon>
        <taxon>Xylariaceae</taxon>
        <taxon>Xylaria</taxon>
    </lineage>
</organism>
<comment type="catalytic activity">
    <reaction evidence="4">
        <text>a 5'-end (N(7)-methyl 5'-triphosphoguanosine)-ribonucleoside in snoRNA + S-adenosyl-L-methionine = a 5'-end (N(2),N(7)-dimethyl 5'-triphosphoguanosine)-ribonucleoside in snoRNA + S-adenosyl-L-homocysteine + H(+)</text>
        <dbReference type="Rhea" id="RHEA:78475"/>
        <dbReference type="Rhea" id="RHEA-COMP:19086"/>
        <dbReference type="Rhea" id="RHEA-COMP:19088"/>
        <dbReference type="ChEBI" id="CHEBI:15378"/>
        <dbReference type="ChEBI" id="CHEBI:57856"/>
        <dbReference type="ChEBI" id="CHEBI:59789"/>
        <dbReference type="ChEBI" id="CHEBI:156461"/>
        <dbReference type="ChEBI" id="CHEBI:172880"/>
    </reaction>
    <physiologicalReaction direction="left-to-right" evidence="4">
        <dbReference type="Rhea" id="RHEA:78476"/>
    </physiologicalReaction>
</comment>
<keyword evidence="9" id="KW-1185">Reference proteome</keyword>
<proteinExistence type="inferred from homology"/>
<dbReference type="AlphaFoldDB" id="A0A9W8N7E5"/>
<reference evidence="8" key="1">
    <citation type="submission" date="2022-07" db="EMBL/GenBank/DDBJ databases">
        <title>Genome Sequence of Xylaria arbuscula.</title>
        <authorList>
            <person name="Buettner E."/>
        </authorList>
    </citation>
    <scope>NUCLEOTIDE SEQUENCE</scope>
    <source>
        <strain evidence="8">VT107</strain>
    </source>
</reference>
<dbReference type="VEuPathDB" id="FungiDB:F4678DRAFT_450090"/>
<gene>
    <name evidence="8" type="ORF">NPX13_g8892</name>
</gene>
<dbReference type="GO" id="GO:0005634">
    <property type="term" value="C:nucleus"/>
    <property type="evidence" value="ECO:0007669"/>
    <property type="project" value="TreeGrafter"/>
</dbReference>
<comment type="similarity">
    <text evidence="2">Belongs to the methyltransferase superfamily. Trimethylguanosine synthase family.</text>
</comment>
<dbReference type="EMBL" id="JANPWZ010002046">
    <property type="protein sequence ID" value="KAJ3561571.1"/>
    <property type="molecule type" value="Genomic_DNA"/>
</dbReference>
<comment type="caution">
    <text evidence="8">The sequence shown here is derived from an EMBL/GenBank/DDBJ whole genome shotgun (WGS) entry which is preliminary data.</text>
</comment>
<comment type="catalytic activity">
    <reaction evidence="6">
        <text>a 5'-end (N(7)-methyl 5'-triphosphoguanosine)-ribonucleoside in snRNA + S-adenosyl-L-methionine = a 5'-end (N(2),N(7)-dimethyl 5'-triphosphoguanosine)-ribonucleoside in snRNA + S-adenosyl-L-homocysteine + H(+)</text>
        <dbReference type="Rhea" id="RHEA:78471"/>
        <dbReference type="Rhea" id="RHEA-COMP:19085"/>
        <dbReference type="Rhea" id="RHEA-COMP:19087"/>
        <dbReference type="ChEBI" id="CHEBI:15378"/>
        <dbReference type="ChEBI" id="CHEBI:57856"/>
        <dbReference type="ChEBI" id="CHEBI:59789"/>
        <dbReference type="ChEBI" id="CHEBI:156461"/>
        <dbReference type="ChEBI" id="CHEBI:172880"/>
    </reaction>
    <physiologicalReaction direction="left-to-right" evidence="6">
        <dbReference type="Rhea" id="RHEA:78472"/>
    </physiologicalReaction>
</comment>
<dbReference type="SUPFAM" id="SSF53335">
    <property type="entry name" value="S-adenosyl-L-methionine-dependent methyltransferases"/>
    <property type="match status" value="1"/>
</dbReference>
<dbReference type="InterPro" id="IPR019012">
    <property type="entry name" value="RNA_cap_Gua-N2-MeTrfase"/>
</dbReference>
<comment type="catalytic activity">
    <reaction evidence="3">
        <text>a 5'-end (N(2),N(7)-dimethyl 5'-triphosphoguanosine)-ribonucleoside in snoRNA + S-adenosyl-L-methionine = a 5'-end (N(2),N(2),N(7)-trimethyl 5'-triphosphoguanosine)-ribonucleoside in snoRNA + S-adenosyl-L-homocysteine + H(+)</text>
        <dbReference type="Rhea" id="RHEA:78507"/>
        <dbReference type="Rhea" id="RHEA-COMP:19088"/>
        <dbReference type="Rhea" id="RHEA-COMP:19090"/>
        <dbReference type="ChEBI" id="CHEBI:15378"/>
        <dbReference type="ChEBI" id="CHEBI:57856"/>
        <dbReference type="ChEBI" id="CHEBI:59789"/>
        <dbReference type="ChEBI" id="CHEBI:167623"/>
        <dbReference type="ChEBI" id="CHEBI:172880"/>
    </reaction>
    <physiologicalReaction direction="left-to-right" evidence="3">
        <dbReference type="Rhea" id="RHEA:78508"/>
    </physiologicalReaction>
</comment>
<dbReference type="PANTHER" id="PTHR14741:SF32">
    <property type="entry name" value="TRIMETHYLGUANOSINE SYNTHASE"/>
    <property type="match status" value="1"/>
</dbReference>
<evidence type="ECO:0000256" key="7">
    <source>
        <dbReference type="ARBA" id="ARBA00049790"/>
    </source>
</evidence>